<dbReference type="EMBL" id="ML014179">
    <property type="protein sequence ID" value="RKP01248.1"/>
    <property type="molecule type" value="Genomic_DNA"/>
</dbReference>
<dbReference type="AlphaFoldDB" id="A0A4P9X7P1"/>
<name>A0A4P9X7P1_9FUNG</name>
<dbReference type="OrthoDB" id="2134946at2759"/>
<sequence>MPRDPDRAHAVAAAAAAAASDHGSDTVHIHHGDLNSDVHDDDAIALSAGSAPTPTTPLSAADAPRPTRAQHAGETVARALGLAPHDPAAAVAPGAAPRTDPAAAPRTGGTLVAAPRQEEPSLWELLSKASRWGSPDTTVAMLLINSFVLPFCQGLLYGLGEGAARLLVGHYVGVDAITALGGAVYYDPRQQRGIPRGSAAAAAAMASPPSTTADAGAPQQQRALVPASWQRGAGSAWSTTKDWAVAAITPASWQRGAGSAWATTKHWASTALTYRPWAADADAGALIASPSTPPAPSPSWTDAARKGWHTAWRSCLGSSPHPTESSTS</sequence>
<feature type="region of interest" description="Disordered" evidence="1">
    <location>
        <begin position="15"/>
        <end position="71"/>
    </location>
</feature>
<reference evidence="3" key="1">
    <citation type="journal article" date="2018" name="Nat. Microbiol.">
        <title>Leveraging single-cell genomics to expand the fungal tree of life.</title>
        <authorList>
            <person name="Ahrendt S.R."/>
            <person name="Quandt C.A."/>
            <person name="Ciobanu D."/>
            <person name="Clum A."/>
            <person name="Salamov A."/>
            <person name="Andreopoulos B."/>
            <person name="Cheng J.F."/>
            <person name="Woyke T."/>
            <person name="Pelin A."/>
            <person name="Henrissat B."/>
            <person name="Reynolds N.K."/>
            <person name="Benny G.L."/>
            <person name="Smith M.E."/>
            <person name="James T.Y."/>
            <person name="Grigoriev I.V."/>
        </authorList>
    </citation>
    <scope>NUCLEOTIDE SEQUENCE [LARGE SCALE GENOMIC DNA]</scope>
    <source>
        <strain evidence="3">ATCC 52028</strain>
    </source>
</reference>
<accession>A0A4P9X7P1</accession>
<organism evidence="2 3">
    <name type="scientific">Caulochytrium protostelioides</name>
    <dbReference type="NCBI Taxonomy" id="1555241"/>
    <lineage>
        <taxon>Eukaryota</taxon>
        <taxon>Fungi</taxon>
        <taxon>Fungi incertae sedis</taxon>
        <taxon>Chytridiomycota</taxon>
        <taxon>Chytridiomycota incertae sedis</taxon>
        <taxon>Chytridiomycetes</taxon>
        <taxon>Caulochytriales</taxon>
        <taxon>Caulochytriaceae</taxon>
        <taxon>Caulochytrium</taxon>
    </lineage>
</organism>
<proteinExistence type="predicted"/>
<keyword evidence="3" id="KW-1185">Reference proteome</keyword>
<protein>
    <submittedName>
        <fullName evidence="2">Uncharacterized protein</fullName>
    </submittedName>
</protein>
<evidence type="ECO:0000313" key="3">
    <source>
        <dbReference type="Proteomes" id="UP000274922"/>
    </source>
</evidence>
<feature type="compositionally biased region" description="Low complexity" evidence="1">
    <location>
        <begin position="198"/>
        <end position="215"/>
    </location>
</feature>
<gene>
    <name evidence="2" type="ORF">CXG81DRAFT_26055</name>
</gene>
<evidence type="ECO:0000256" key="1">
    <source>
        <dbReference type="SAM" id="MobiDB-lite"/>
    </source>
</evidence>
<feature type="region of interest" description="Disordered" evidence="1">
    <location>
        <begin position="87"/>
        <end position="108"/>
    </location>
</feature>
<dbReference type="Proteomes" id="UP000274922">
    <property type="component" value="Unassembled WGS sequence"/>
</dbReference>
<evidence type="ECO:0000313" key="2">
    <source>
        <dbReference type="EMBL" id="RKP01248.1"/>
    </source>
</evidence>
<feature type="compositionally biased region" description="Basic and acidic residues" evidence="1">
    <location>
        <begin position="22"/>
        <end position="42"/>
    </location>
</feature>
<feature type="region of interest" description="Disordered" evidence="1">
    <location>
        <begin position="197"/>
        <end position="218"/>
    </location>
</feature>